<dbReference type="PANTHER" id="PTHR15154">
    <property type="entry name" value="HAMARTIN"/>
    <property type="match status" value="1"/>
</dbReference>
<feature type="region of interest" description="Disordered" evidence="2">
    <location>
        <begin position="946"/>
        <end position="1005"/>
    </location>
</feature>
<proteinExistence type="predicted"/>
<sequence length="1005" mass="112636">MSLSPSTKDLAKAIGSYMPTATLPLPDDLAQIIEAYLDKHEKYDEGAAERLHEELLSIYHKTVEGNPSLFAPFLAILRQLRPSLRSQARVLEWLELLIEPVLGHLGLEKGLANEAVANVMDILTADNYDDEEEAGSNPKPSPIATRLLDRWMHLFHITQPEGNSTELFKEKLMREALLAFGKKRPKGFMTALDSFLVKKEYRSRSFTLLCEFVQSQPPHLYLVLQTPLFANILACLQNDTSTTVVTLALTALIMLLPNMPSSLVPFLPALFNIYARLLFWDRERSGALEGSELDTERRDSQSSDWEVCAYSPDVDGLSIPHLLDYFTILYGLYPLNLMDYIRKPQRYLRHADVPNADDIEVQPSEIRHRSERFRRCHALHPNFYSATIESEKSDFTRWMKSEPAEVTAECMALCLANEVSLGNDLDTTHLPEMTGRPTARGADNDGSDQALNTGSAILERSPSREVQPSAWRHTQSTTVGSPTDSRPQSTFMRRGSQSSHDPSLRDSLDNRQREVGGDSPTLPPHLTLSPSQTQLQDMINSNKVIKSSLHQSLANDSVPSLALSHPDSVPDRTSAKLPAPQPPTTSPTSPAAINAQVSQLYRQILLLSNDLHFERYMKQQHMIHIGMLRRRQLREAASEAETQNLLMANRNLKHRLEEAKRSELQARKEAEHRRALAKKWEADLSAKLKVLREEQKSWKSEGAALRRELEEKKAECVKLTKMLCDFETKELNAKQHLQSVEVNVGETERLRAEVERLAESERNYQAKEKEIETALLRATEAGRQAEMLRMKLDACDAELTKAKHLYQSQIAQLNTKLQEALAKKDHSNRNSSQSSVVESALAASRAKQSELQKQYSFLMRKYTVLQSSLLDMSASTYPTRTRTDPADADAEVSAIVGSPISPVRTRSHRGFSDPDAPEGLSYNVTPALDSVNSGTSAGTVVHRPLTPPIAGSSEHLPGVKTSPTTERYYGRGGVQNANKKDKKEKKKEEGDKKKIPGIRGIRGFV</sequence>
<feature type="compositionally biased region" description="Polar residues" evidence="2">
    <location>
        <begin position="472"/>
        <end position="501"/>
    </location>
</feature>
<organism evidence="3 4">
    <name type="scientific">Pleurostoma richardsiae</name>
    <dbReference type="NCBI Taxonomy" id="41990"/>
    <lineage>
        <taxon>Eukaryota</taxon>
        <taxon>Fungi</taxon>
        <taxon>Dikarya</taxon>
        <taxon>Ascomycota</taxon>
        <taxon>Pezizomycotina</taxon>
        <taxon>Sordariomycetes</taxon>
        <taxon>Sordariomycetidae</taxon>
        <taxon>Calosphaeriales</taxon>
        <taxon>Pleurostomataceae</taxon>
        <taxon>Pleurostoma</taxon>
    </lineage>
</organism>
<feature type="coiled-coil region" evidence="1">
    <location>
        <begin position="803"/>
        <end position="830"/>
    </location>
</feature>
<protein>
    <submittedName>
        <fullName evidence="3">Tuberous sclerosis 1</fullName>
    </submittedName>
</protein>
<dbReference type="Pfam" id="PF04388">
    <property type="entry name" value="Hamartin"/>
    <property type="match status" value="1"/>
</dbReference>
<dbReference type="GO" id="GO:0032007">
    <property type="term" value="P:negative regulation of TOR signaling"/>
    <property type="evidence" value="ECO:0007669"/>
    <property type="project" value="TreeGrafter"/>
</dbReference>
<reference evidence="3" key="1">
    <citation type="submission" date="2022-07" db="EMBL/GenBank/DDBJ databases">
        <title>Fungi with potential for degradation of polypropylene.</title>
        <authorList>
            <person name="Gostincar C."/>
        </authorList>
    </citation>
    <scope>NUCLEOTIDE SEQUENCE</scope>
    <source>
        <strain evidence="3">EXF-13308</strain>
    </source>
</reference>
<gene>
    <name evidence="3" type="ORF">NKR23_g8241</name>
</gene>
<dbReference type="InterPro" id="IPR007483">
    <property type="entry name" value="Hamartin"/>
</dbReference>
<evidence type="ECO:0000313" key="4">
    <source>
        <dbReference type="Proteomes" id="UP001174694"/>
    </source>
</evidence>
<dbReference type="EMBL" id="JANBVO010000028">
    <property type="protein sequence ID" value="KAJ9138943.1"/>
    <property type="molecule type" value="Genomic_DNA"/>
</dbReference>
<dbReference type="AlphaFoldDB" id="A0AA38R6R6"/>
<accession>A0AA38R6R6</accession>
<name>A0AA38R6R6_9PEZI</name>
<dbReference type="PANTHER" id="PTHR15154:SF2">
    <property type="entry name" value="HAMARTIN"/>
    <property type="match status" value="1"/>
</dbReference>
<evidence type="ECO:0000256" key="2">
    <source>
        <dbReference type="SAM" id="MobiDB-lite"/>
    </source>
</evidence>
<keyword evidence="4" id="KW-1185">Reference proteome</keyword>
<keyword evidence="1" id="KW-0175">Coiled coil</keyword>
<dbReference type="GO" id="GO:0033596">
    <property type="term" value="C:TSC1-TSC2 complex"/>
    <property type="evidence" value="ECO:0007669"/>
    <property type="project" value="TreeGrafter"/>
</dbReference>
<feature type="compositionally biased region" description="Basic and acidic residues" evidence="2">
    <location>
        <begin position="502"/>
        <end position="516"/>
    </location>
</feature>
<dbReference type="InterPro" id="IPR016024">
    <property type="entry name" value="ARM-type_fold"/>
</dbReference>
<dbReference type="Proteomes" id="UP001174694">
    <property type="component" value="Unassembled WGS sequence"/>
</dbReference>
<dbReference type="GO" id="GO:0051726">
    <property type="term" value="P:regulation of cell cycle"/>
    <property type="evidence" value="ECO:0007669"/>
    <property type="project" value="TreeGrafter"/>
</dbReference>
<feature type="region of interest" description="Disordered" evidence="2">
    <location>
        <begin position="426"/>
        <end position="529"/>
    </location>
</feature>
<dbReference type="SUPFAM" id="SSF48371">
    <property type="entry name" value="ARM repeat"/>
    <property type="match status" value="1"/>
</dbReference>
<evidence type="ECO:0000313" key="3">
    <source>
        <dbReference type="EMBL" id="KAJ9138943.1"/>
    </source>
</evidence>
<feature type="compositionally biased region" description="Basic and acidic residues" evidence="2">
    <location>
        <begin position="978"/>
        <end position="994"/>
    </location>
</feature>
<feature type="coiled-coil region" evidence="1">
    <location>
        <begin position="642"/>
        <end position="722"/>
    </location>
</feature>
<comment type="caution">
    <text evidence="3">The sequence shown here is derived from an EMBL/GenBank/DDBJ whole genome shotgun (WGS) entry which is preliminary data.</text>
</comment>
<feature type="region of interest" description="Disordered" evidence="2">
    <location>
        <begin position="556"/>
        <end position="590"/>
    </location>
</feature>
<evidence type="ECO:0000256" key="1">
    <source>
        <dbReference type="SAM" id="Coils"/>
    </source>
</evidence>
<feature type="coiled-coil region" evidence="1">
    <location>
        <begin position="747"/>
        <end position="777"/>
    </location>
</feature>